<feature type="region of interest" description="Disordered" evidence="2">
    <location>
        <begin position="288"/>
        <end position="347"/>
    </location>
</feature>
<feature type="coiled-coil region" evidence="1">
    <location>
        <begin position="493"/>
        <end position="527"/>
    </location>
</feature>
<proteinExistence type="predicted"/>
<name>A0A7S4VM66_9DINO</name>
<keyword evidence="1" id="KW-0175">Coiled coil</keyword>
<evidence type="ECO:0000313" key="3">
    <source>
        <dbReference type="EMBL" id="CAE4638145.1"/>
    </source>
</evidence>
<evidence type="ECO:0000256" key="2">
    <source>
        <dbReference type="SAM" id="MobiDB-lite"/>
    </source>
</evidence>
<evidence type="ECO:0000256" key="1">
    <source>
        <dbReference type="SAM" id="Coils"/>
    </source>
</evidence>
<reference evidence="3" key="1">
    <citation type="submission" date="2021-01" db="EMBL/GenBank/DDBJ databases">
        <authorList>
            <person name="Corre E."/>
            <person name="Pelletier E."/>
            <person name="Niang G."/>
            <person name="Scheremetjew M."/>
            <person name="Finn R."/>
            <person name="Kale V."/>
            <person name="Holt S."/>
            <person name="Cochrane G."/>
            <person name="Meng A."/>
            <person name="Brown T."/>
            <person name="Cohen L."/>
        </authorList>
    </citation>
    <scope>NUCLEOTIDE SEQUENCE</scope>
    <source>
        <strain evidence="3">CCMP3105</strain>
    </source>
</reference>
<feature type="region of interest" description="Disordered" evidence="2">
    <location>
        <begin position="95"/>
        <end position="150"/>
    </location>
</feature>
<accession>A0A7S4VM66</accession>
<dbReference type="AlphaFoldDB" id="A0A7S4VM66"/>
<sequence>MSGSASPTTSPWAVLKIACGDEFHRVAMTGPRDFQTVEKALRITGDSPREIPAFYLDDEGDECRLVPGSFTDFLTTAKPAFEDANATGKRPVLRIRLRPACRPPGGARSTAGSESLQDAQPKLEGGDRAEGSPRGNPSGPDGVPWSSAGGEAVKGPECYHLVDQDSGSDLDDDEVQVMVESARQACKEAVIEHLTAWLASGPSPATFEAWLREVHPENVRLDKVDRRMYLEESFHRQLWNEIAVGAPDLTSEERECRFVPALADAAPLPDLSPSAPLLSELVPFPPLDGEAAGHDLAPSAPPLPELERGAGDPQGDPASAAASPSGPAGAASAGAAAEQDGADQTPTGRVWKKAAVPYLAHMLPVCAMMIRASRPLVDLTQPRLPQEFCEGYRRLGEVLAGLGPDFCDVAAAATELAGGDVPHGTGVATLTNRAAQLSLKNRFWYANAFCDCCPQASLSCFPQFALPVEASSIWRGSGRQVKAACKAAHDAHKRAVKVTRQELKSEVKAARQQYKDALRRAAEERRQALPLAGQGPVCARQRACEARLAAQEAATQYRATLQQAVEAHRTAIQQAAQAHAQACRQAQRVLARQAEEARRAAADQAAGAHP</sequence>
<organism evidence="3">
    <name type="scientific">Alexandrium monilatum</name>
    <dbReference type="NCBI Taxonomy" id="311494"/>
    <lineage>
        <taxon>Eukaryota</taxon>
        <taxon>Sar</taxon>
        <taxon>Alveolata</taxon>
        <taxon>Dinophyceae</taxon>
        <taxon>Gonyaulacales</taxon>
        <taxon>Pyrocystaceae</taxon>
        <taxon>Alexandrium</taxon>
    </lineage>
</organism>
<protein>
    <submittedName>
        <fullName evidence="3">Uncharacterized protein</fullName>
    </submittedName>
</protein>
<gene>
    <name evidence="3" type="ORF">AMON00008_LOCUS46709</name>
</gene>
<feature type="compositionally biased region" description="Low complexity" evidence="2">
    <location>
        <begin position="311"/>
        <end position="344"/>
    </location>
</feature>
<dbReference type="EMBL" id="HBNR01066123">
    <property type="protein sequence ID" value="CAE4638145.1"/>
    <property type="molecule type" value="Transcribed_RNA"/>
</dbReference>